<dbReference type="EMBL" id="JAGGKX010000025">
    <property type="protein sequence ID" value="MBP1971398.1"/>
    <property type="molecule type" value="Genomic_DNA"/>
</dbReference>
<comment type="caution">
    <text evidence="2">The sequence shown here is derived from an EMBL/GenBank/DDBJ whole genome shotgun (WGS) entry which is preliminary data.</text>
</comment>
<protein>
    <submittedName>
        <fullName evidence="2">Uncharacterized protein</fullName>
    </submittedName>
</protein>
<accession>A0ABS4IKB1</accession>
<feature type="transmembrane region" description="Helical" evidence="1">
    <location>
        <begin position="68"/>
        <end position="90"/>
    </location>
</feature>
<keyword evidence="3" id="KW-1185">Reference proteome</keyword>
<reference evidence="2 3" key="1">
    <citation type="submission" date="2021-03" db="EMBL/GenBank/DDBJ databases">
        <title>Genomic Encyclopedia of Type Strains, Phase IV (KMG-IV): sequencing the most valuable type-strain genomes for metagenomic binning, comparative biology and taxonomic classification.</title>
        <authorList>
            <person name="Goeker M."/>
        </authorList>
    </citation>
    <scope>NUCLEOTIDE SEQUENCE [LARGE SCALE GENOMIC DNA]</scope>
    <source>
        <strain evidence="2 3">DSM 25609</strain>
    </source>
</reference>
<name>A0ABS4IKB1_9BACI</name>
<keyword evidence="1" id="KW-0812">Transmembrane</keyword>
<dbReference type="Proteomes" id="UP001519345">
    <property type="component" value="Unassembled WGS sequence"/>
</dbReference>
<dbReference type="RefSeq" id="WP_319961344.1">
    <property type="nucleotide sequence ID" value="NZ_CP110224.1"/>
</dbReference>
<feature type="transmembrane region" description="Helical" evidence="1">
    <location>
        <begin position="40"/>
        <end position="62"/>
    </location>
</feature>
<keyword evidence="1" id="KW-1133">Transmembrane helix</keyword>
<organism evidence="2 3">
    <name type="scientific">Virgibacillus natechei</name>
    <dbReference type="NCBI Taxonomy" id="1216297"/>
    <lineage>
        <taxon>Bacteria</taxon>
        <taxon>Bacillati</taxon>
        <taxon>Bacillota</taxon>
        <taxon>Bacilli</taxon>
        <taxon>Bacillales</taxon>
        <taxon>Bacillaceae</taxon>
        <taxon>Virgibacillus</taxon>
    </lineage>
</organism>
<keyword evidence="1" id="KW-0472">Membrane</keyword>
<feature type="transmembrane region" description="Helical" evidence="1">
    <location>
        <begin position="12"/>
        <end position="33"/>
    </location>
</feature>
<proteinExistence type="predicted"/>
<evidence type="ECO:0000313" key="2">
    <source>
        <dbReference type="EMBL" id="MBP1971398.1"/>
    </source>
</evidence>
<sequence>MDLILTYQWEIFVAAEVLSLIALLLFGVVRYLLGKQRQSLLFLLAFLVLLMLEALLAILIYWETGEISTFQIIITIFVIYACTFGIVDFMKLDRWMRKKIGAWRGVDLLTEKDHRVIKRNKDPKFMVRKLGIYQAFRLMP</sequence>
<gene>
    <name evidence="2" type="ORF">J2Z83_003537</name>
</gene>
<evidence type="ECO:0000256" key="1">
    <source>
        <dbReference type="SAM" id="Phobius"/>
    </source>
</evidence>
<evidence type="ECO:0000313" key="3">
    <source>
        <dbReference type="Proteomes" id="UP001519345"/>
    </source>
</evidence>